<feature type="domain" description="GFO/IDH/MocA-like oxidoreductase" evidence="2">
    <location>
        <begin position="127"/>
        <end position="242"/>
    </location>
</feature>
<dbReference type="InterPro" id="IPR036291">
    <property type="entry name" value="NAD(P)-bd_dom_sf"/>
</dbReference>
<dbReference type="EMBL" id="SMKZ01000005">
    <property type="protein sequence ID" value="TDE13580.1"/>
    <property type="molecule type" value="Genomic_DNA"/>
</dbReference>
<sequence length="322" mass="33926">MRVVVVGVGFMGQLHARTVAGSRLAELVGVVDRDPAVVSVVGRRLGVAAFADVTQALVVLEPDAVVIATPDSLHREATEAVIEAGADVLVEKPLATTVEDAEAMVALAQARGVRLMTGHITRFYPRYAQVHEAVRSGELGRPVMVTASTWGLRSLGARVAHTTNPLWHFAIHDIELVHWMTGGVVDEIDGAQLVESSSGVSTFAATGTVSTGAAFNLVTGWTLPDSAGPRWDLTVHCEHGVVRAAWSDDGVTRFGPDAVDAPDCMAWPNLNGRVEGALRMEVEHFLGAVVGGSPFLVTPDDAVDAVRAAAALEKAATVRRVP</sequence>
<dbReference type="InterPro" id="IPR055170">
    <property type="entry name" value="GFO_IDH_MocA-like_dom"/>
</dbReference>
<protein>
    <submittedName>
        <fullName evidence="3">Gfo/Idh/MocA family oxidoreductase</fullName>
    </submittedName>
</protein>
<dbReference type="InterPro" id="IPR000683">
    <property type="entry name" value="Gfo/Idh/MocA-like_OxRdtase_N"/>
</dbReference>
<dbReference type="Proteomes" id="UP000294739">
    <property type="component" value="Unassembled WGS sequence"/>
</dbReference>
<dbReference type="InParanoid" id="A0A4R5DNB8"/>
<evidence type="ECO:0000313" key="3">
    <source>
        <dbReference type="EMBL" id="TDE13580.1"/>
    </source>
</evidence>
<organism evidence="3 4">
    <name type="scientific">Jiangella asiatica</name>
    <dbReference type="NCBI Taxonomy" id="2530372"/>
    <lineage>
        <taxon>Bacteria</taxon>
        <taxon>Bacillati</taxon>
        <taxon>Actinomycetota</taxon>
        <taxon>Actinomycetes</taxon>
        <taxon>Jiangellales</taxon>
        <taxon>Jiangellaceae</taxon>
        <taxon>Jiangella</taxon>
    </lineage>
</organism>
<comment type="caution">
    <text evidence="3">The sequence shown here is derived from an EMBL/GenBank/DDBJ whole genome shotgun (WGS) entry which is preliminary data.</text>
</comment>
<evidence type="ECO:0000259" key="1">
    <source>
        <dbReference type="Pfam" id="PF01408"/>
    </source>
</evidence>
<proteinExistence type="predicted"/>
<dbReference type="GO" id="GO:0000166">
    <property type="term" value="F:nucleotide binding"/>
    <property type="evidence" value="ECO:0007669"/>
    <property type="project" value="InterPro"/>
</dbReference>
<gene>
    <name evidence="3" type="ORF">E1269_06010</name>
</gene>
<dbReference type="PANTHER" id="PTHR43377">
    <property type="entry name" value="BILIVERDIN REDUCTASE A"/>
    <property type="match status" value="1"/>
</dbReference>
<reference evidence="3 4" key="1">
    <citation type="submission" date="2019-03" db="EMBL/GenBank/DDBJ databases">
        <title>Draft genome sequences of novel Actinobacteria.</title>
        <authorList>
            <person name="Sahin N."/>
            <person name="Ay H."/>
            <person name="Saygin H."/>
        </authorList>
    </citation>
    <scope>NUCLEOTIDE SEQUENCE [LARGE SCALE GENOMIC DNA]</scope>
    <source>
        <strain evidence="3 4">5K138</strain>
    </source>
</reference>
<evidence type="ECO:0000259" key="2">
    <source>
        <dbReference type="Pfam" id="PF22725"/>
    </source>
</evidence>
<dbReference type="PANTHER" id="PTHR43377:SF1">
    <property type="entry name" value="BILIVERDIN REDUCTASE A"/>
    <property type="match status" value="1"/>
</dbReference>
<dbReference type="Pfam" id="PF22725">
    <property type="entry name" value="GFO_IDH_MocA_C3"/>
    <property type="match status" value="1"/>
</dbReference>
<feature type="domain" description="Gfo/Idh/MocA-like oxidoreductase N-terminal" evidence="1">
    <location>
        <begin position="1"/>
        <end position="119"/>
    </location>
</feature>
<dbReference type="OrthoDB" id="9815825at2"/>
<dbReference type="Pfam" id="PF01408">
    <property type="entry name" value="GFO_IDH_MocA"/>
    <property type="match status" value="1"/>
</dbReference>
<dbReference type="Gene3D" id="3.40.50.720">
    <property type="entry name" value="NAD(P)-binding Rossmann-like Domain"/>
    <property type="match status" value="1"/>
</dbReference>
<dbReference type="Gene3D" id="3.30.360.10">
    <property type="entry name" value="Dihydrodipicolinate Reductase, domain 2"/>
    <property type="match status" value="1"/>
</dbReference>
<dbReference type="SUPFAM" id="SSF51735">
    <property type="entry name" value="NAD(P)-binding Rossmann-fold domains"/>
    <property type="match status" value="1"/>
</dbReference>
<keyword evidence="4" id="KW-1185">Reference proteome</keyword>
<dbReference type="SUPFAM" id="SSF55347">
    <property type="entry name" value="Glyceraldehyde-3-phosphate dehydrogenase-like, C-terminal domain"/>
    <property type="match status" value="1"/>
</dbReference>
<dbReference type="RefSeq" id="WP_131892382.1">
    <property type="nucleotide sequence ID" value="NZ_SMKZ01000005.1"/>
</dbReference>
<dbReference type="AlphaFoldDB" id="A0A4R5DNB8"/>
<accession>A0A4R5DNB8</accession>
<name>A0A4R5DNB8_9ACTN</name>
<evidence type="ECO:0000313" key="4">
    <source>
        <dbReference type="Proteomes" id="UP000294739"/>
    </source>
</evidence>
<dbReference type="InterPro" id="IPR051450">
    <property type="entry name" value="Gfo/Idh/MocA_Oxidoreductases"/>
</dbReference>